<dbReference type="GO" id="GO:0000160">
    <property type="term" value="P:phosphorelay signal transduction system"/>
    <property type="evidence" value="ECO:0007669"/>
    <property type="project" value="InterPro"/>
</dbReference>
<dbReference type="Pfam" id="PF03704">
    <property type="entry name" value="BTAD"/>
    <property type="match status" value="1"/>
</dbReference>
<evidence type="ECO:0000313" key="6">
    <source>
        <dbReference type="Proteomes" id="UP000669179"/>
    </source>
</evidence>
<evidence type="ECO:0000256" key="2">
    <source>
        <dbReference type="ARBA" id="ARBA00023125"/>
    </source>
</evidence>
<keyword evidence="2 3" id="KW-0238">DNA-binding</keyword>
<dbReference type="PRINTS" id="PR00364">
    <property type="entry name" value="DISEASERSIST"/>
</dbReference>
<dbReference type="Pfam" id="PF00486">
    <property type="entry name" value="Trans_reg_C"/>
    <property type="match status" value="1"/>
</dbReference>
<reference evidence="5" key="1">
    <citation type="submission" date="2021-03" db="EMBL/GenBank/DDBJ databases">
        <authorList>
            <person name="Kanchanasin P."/>
            <person name="Saeng-In P."/>
            <person name="Phongsopitanun W."/>
            <person name="Yuki M."/>
            <person name="Kudo T."/>
            <person name="Ohkuma M."/>
            <person name="Tanasupawat S."/>
        </authorList>
    </citation>
    <scope>NUCLEOTIDE SEQUENCE</scope>
    <source>
        <strain evidence="5">GKU 128</strain>
    </source>
</reference>
<dbReference type="RefSeq" id="WP_208255097.1">
    <property type="nucleotide sequence ID" value="NZ_JAGEOJ010000004.1"/>
</dbReference>
<dbReference type="AlphaFoldDB" id="A0A939T319"/>
<dbReference type="InterPro" id="IPR005158">
    <property type="entry name" value="BTAD"/>
</dbReference>
<dbReference type="Proteomes" id="UP000669179">
    <property type="component" value="Unassembled WGS sequence"/>
</dbReference>
<dbReference type="SUPFAM" id="SSF52540">
    <property type="entry name" value="P-loop containing nucleoside triphosphate hydrolases"/>
    <property type="match status" value="1"/>
</dbReference>
<protein>
    <submittedName>
        <fullName evidence="5">Winged helix-turn-helix domain-containing protein</fullName>
    </submittedName>
</protein>
<feature type="DNA-binding region" description="OmpR/PhoB-type" evidence="3">
    <location>
        <begin position="1"/>
        <end position="96"/>
    </location>
</feature>
<dbReference type="PANTHER" id="PTHR47691:SF3">
    <property type="entry name" value="HTH-TYPE TRANSCRIPTIONAL REGULATOR RV0890C-RELATED"/>
    <property type="match status" value="1"/>
</dbReference>
<keyword evidence="6" id="KW-1185">Reference proteome</keyword>
<dbReference type="Gene3D" id="1.10.10.10">
    <property type="entry name" value="Winged helix-like DNA-binding domain superfamily/Winged helix DNA-binding domain"/>
    <property type="match status" value="1"/>
</dbReference>
<dbReference type="EMBL" id="JAGEOJ010000004">
    <property type="protein sequence ID" value="MBO2447443.1"/>
    <property type="molecule type" value="Genomic_DNA"/>
</dbReference>
<gene>
    <name evidence="5" type="ORF">J4573_10125</name>
</gene>
<dbReference type="InterPro" id="IPR058852">
    <property type="entry name" value="HTH_77"/>
</dbReference>
<dbReference type="SUPFAM" id="SSF48452">
    <property type="entry name" value="TPR-like"/>
    <property type="match status" value="2"/>
</dbReference>
<dbReference type="SMART" id="SM00862">
    <property type="entry name" value="Trans_reg_C"/>
    <property type="match status" value="1"/>
</dbReference>
<dbReference type="InterPro" id="IPR001867">
    <property type="entry name" value="OmpR/PhoB-type_DNA-bd"/>
</dbReference>
<dbReference type="SMART" id="SM01043">
    <property type="entry name" value="BTAD"/>
    <property type="match status" value="1"/>
</dbReference>
<evidence type="ECO:0000313" key="5">
    <source>
        <dbReference type="EMBL" id="MBO2447443.1"/>
    </source>
</evidence>
<name>A0A939T319_9ACTN</name>
<dbReference type="Gene3D" id="3.40.50.300">
    <property type="entry name" value="P-loop containing nucleotide triphosphate hydrolases"/>
    <property type="match status" value="1"/>
</dbReference>
<dbReference type="GO" id="GO:0003677">
    <property type="term" value="F:DNA binding"/>
    <property type="evidence" value="ECO:0007669"/>
    <property type="project" value="UniProtKB-UniRule"/>
</dbReference>
<feature type="domain" description="OmpR/PhoB-type" evidence="4">
    <location>
        <begin position="1"/>
        <end position="96"/>
    </location>
</feature>
<dbReference type="Pfam" id="PF25872">
    <property type="entry name" value="HTH_77"/>
    <property type="match status" value="1"/>
</dbReference>
<dbReference type="SUPFAM" id="SSF46894">
    <property type="entry name" value="C-terminal effector domain of the bipartite response regulators"/>
    <property type="match status" value="1"/>
</dbReference>
<dbReference type="InterPro" id="IPR011990">
    <property type="entry name" value="TPR-like_helical_dom_sf"/>
</dbReference>
<comment type="caution">
    <text evidence="5">The sequence shown here is derived from an EMBL/GenBank/DDBJ whole genome shotgun (WGS) entry which is preliminary data.</text>
</comment>
<evidence type="ECO:0000256" key="3">
    <source>
        <dbReference type="PROSITE-ProRule" id="PRU01091"/>
    </source>
</evidence>
<dbReference type="CDD" id="cd15831">
    <property type="entry name" value="BTAD"/>
    <property type="match status" value="1"/>
</dbReference>
<dbReference type="Gene3D" id="1.25.40.10">
    <property type="entry name" value="Tetratricopeptide repeat domain"/>
    <property type="match status" value="2"/>
</dbReference>
<dbReference type="GO" id="GO:0006355">
    <property type="term" value="P:regulation of DNA-templated transcription"/>
    <property type="evidence" value="ECO:0007669"/>
    <property type="project" value="InterPro"/>
</dbReference>
<proteinExistence type="inferred from homology"/>
<evidence type="ECO:0000259" key="4">
    <source>
        <dbReference type="PROSITE" id="PS51755"/>
    </source>
</evidence>
<dbReference type="InterPro" id="IPR027417">
    <property type="entry name" value="P-loop_NTPase"/>
</dbReference>
<comment type="similarity">
    <text evidence="1">Belongs to the AfsR/DnrI/RedD regulatory family.</text>
</comment>
<sequence>MRFGVLGPLAVWTDDGTPVAVPGLKVRALLAALLANEGRPVPADRLIDDLWGESLPGNPGASLSVKASQLRKILDDAEPGGRGLIASRPAGYQLAAAVGAVDAERFGALTGEARQETDPAARSERLAEALALWRGSAYADFADEAFTQPVIVRLEEQRLVALEEHAEVRLALGEHGELAGDLVAPVADHPFRERLRAALMRALYRSGRQGDALAAYDDLRERLADELGLDPSAELVALHQAILTQDPALDADEPKTRRPRTNLPVPSTALIGRDDAVAGILARLETDRLVTLTGPGGVGKTRLAIEAGRRRADSRAGAVDDGVWMVELAGFEPSATGSLSDVVTAVLDIREAPGASGTELDRLASSLGPRRMLLVLDNCEHVIERAAELVDRLLRTAPGLRVLATSREPLGLQGETVWAVPPLEVPARGADLDPASLADSAAVRLFTARASAAARGFELNGGNAAGVAVLCRRLDGIPLALELAATRVRALGVAGLVARLDDRFRLLATGHRGAPPRQQTLMAMIDWSWELLSEEERAVLRRLAVHADGCSLEAAEAVCGGDALDTLDLLIRLVDRSLVVMTDAGLDGPRYRLLESVAAYCADRLDEAGEHEELKRRHYRYYTDLAERAEPRLRGGEQQTWLRTLDAESGNLRSALDCAVAEGDGAHAQRMASALCWYWFLRGRPTEAMRSLSTVLAMDEAPSPARARAAAWQTGFRLLQGDDTDWKVRREAALRGFEEVDDPAGRALAEWLMAYIGFEVEDQAIGEALVDRAVATFRERGDRWGEATVLVLRAKYGHHRGDVAAVDAAGSRAVALFEEVGDLWGQLQGADWLAAAAELAGDYDRADRLTRDGLRMAEELHLWPDVTSRLAWLGWTGYSRASYAEARAFCERALRLTAEQGNLPAAILAELALGFTARKQGHLDEAEEVLGRLVKDVPADEGPPPYLTTVLVGLGYVSERRGDVATALRRHQESLAIAMAFDGPRDTAFGLEGVAGALVLAGGHAEAARLLGTAGALRRSKGLTPGPAEEDDIGRAAGAARAVLGDDAYAAEFARGAVLTPKECLASAAHLLQNG</sequence>
<evidence type="ECO:0000256" key="1">
    <source>
        <dbReference type="ARBA" id="ARBA00005820"/>
    </source>
</evidence>
<dbReference type="PROSITE" id="PS51755">
    <property type="entry name" value="OMPR_PHOB"/>
    <property type="match status" value="1"/>
</dbReference>
<organism evidence="5 6">
    <name type="scientific">Actinomadura barringtoniae</name>
    <dbReference type="NCBI Taxonomy" id="1427535"/>
    <lineage>
        <taxon>Bacteria</taxon>
        <taxon>Bacillati</taxon>
        <taxon>Actinomycetota</taxon>
        <taxon>Actinomycetes</taxon>
        <taxon>Streptosporangiales</taxon>
        <taxon>Thermomonosporaceae</taxon>
        <taxon>Actinomadura</taxon>
    </lineage>
</organism>
<dbReference type="InterPro" id="IPR036388">
    <property type="entry name" value="WH-like_DNA-bd_sf"/>
</dbReference>
<accession>A0A939T319</accession>
<dbReference type="PANTHER" id="PTHR47691">
    <property type="entry name" value="REGULATOR-RELATED"/>
    <property type="match status" value="1"/>
</dbReference>
<dbReference type="InterPro" id="IPR016032">
    <property type="entry name" value="Sig_transdc_resp-reg_C-effctor"/>
</dbReference>